<dbReference type="Gene3D" id="3.30.70.980">
    <property type="match status" value="2"/>
</dbReference>
<gene>
    <name evidence="9" type="ORF">A3H55_02325</name>
</gene>
<evidence type="ECO:0000256" key="2">
    <source>
        <dbReference type="ARBA" id="ARBA00022490"/>
    </source>
</evidence>
<dbReference type="GO" id="GO:0005829">
    <property type="term" value="C:cytosol"/>
    <property type="evidence" value="ECO:0007669"/>
    <property type="project" value="TreeGrafter"/>
</dbReference>
<comment type="similarity">
    <text evidence="1 6">Belongs to the TACO1 family.</text>
</comment>
<sequence length="241" mass="26507">MSGHSKWATTKRAKAIVDAKRSNLFTKLSNNITIAAKEGGGDPATNFKLRIAVDKAKSASMPKDNIERAIKRGTGELGGAVIEEVIYGALLPGKVVVIIKCLTDNKNRTLNEVKTLLQKNKAQITDPNSIVWQFDNRGVIKINQSGLAGKNKEELELMVIDAGAEDLTEDEEEMTIFTNPKKLQKVKEALESLGLKIVSADLEMVAKEKVSLEGEALDKVIKFFDLLDELSDLSDYYTNLE</sequence>
<evidence type="ECO:0000256" key="5">
    <source>
        <dbReference type="ARBA" id="ARBA00023163"/>
    </source>
</evidence>
<keyword evidence="4 6" id="KW-0238">DNA-binding</keyword>
<dbReference type="InterPro" id="IPR026564">
    <property type="entry name" value="Transcrip_reg_TACO1-like_dom3"/>
</dbReference>
<dbReference type="STRING" id="1798564.A3H55_02325"/>
<dbReference type="Pfam" id="PF20772">
    <property type="entry name" value="TACO1_YebC_N"/>
    <property type="match status" value="1"/>
</dbReference>
<dbReference type="NCBIfam" id="NF001030">
    <property type="entry name" value="PRK00110.1"/>
    <property type="match status" value="1"/>
</dbReference>
<comment type="caution">
    <text evidence="9">The sequence shown here is derived from an EMBL/GenBank/DDBJ whole genome shotgun (WGS) entry which is preliminary data.</text>
</comment>
<dbReference type="InterPro" id="IPR002876">
    <property type="entry name" value="Transcrip_reg_TACO1-like"/>
</dbReference>
<feature type="domain" description="TACO1/YebC-like N-terminal" evidence="8">
    <location>
        <begin position="5"/>
        <end position="76"/>
    </location>
</feature>
<dbReference type="GO" id="GO:0003677">
    <property type="term" value="F:DNA binding"/>
    <property type="evidence" value="ECO:0007669"/>
    <property type="project" value="UniProtKB-UniRule"/>
</dbReference>
<evidence type="ECO:0000313" key="9">
    <source>
        <dbReference type="EMBL" id="OGG89726.1"/>
    </source>
</evidence>
<protein>
    <recommendedName>
        <fullName evidence="6">Probable transcriptional regulatory protein A3H55_02325</fullName>
    </recommendedName>
</protein>
<organism evidence="9 10">
    <name type="scientific">Candidatus Kuenenbacteria bacterium RIFCSPLOWO2_02_FULL_42_16</name>
    <dbReference type="NCBI Taxonomy" id="1798564"/>
    <lineage>
        <taxon>Bacteria</taxon>
        <taxon>Candidatus Kueneniibacteriota</taxon>
    </lineage>
</organism>
<keyword evidence="2 6" id="KW-0963">Cytoplasm</keyword>
<evidence type="ECO:0000256" key="6">
    <source>
        <dbReference type="HAMAP-Rule" id="MF_00693"/>
    </source>
</evidence>
<evidence type="ECO:0000313" key="10">
    <source>
        <dbReference type="Proteomes" id="UP000177998"/>
    </source>
</evidence>
<dbReference type="HAMAP" id="MF_00693">
    <property type="entry name" value="Transcrip_reg_TACO1"/>
    <property type="match status" value="1"/>
</dbReference>
<accession>A0A1F6FV15</accession>
<dbReference type="PANTHER" id="PTHR12532:SF6">
    <property type="entry name" value="TRANSCRIPTIONAL REGULATORY PROTEIN YEBC-RELATED"/>
    <property type="match status" value="1"/>
</dbReference>
<evidence type="ECO:0000256" key="3">
    <source>
        <dbReference type="ARBA" id="ARBA00023015"/>
    </source>
</evidence>
<evidence type="ECO:0000256" key="4">
    <source>
        <dbReference type="ARBA" id="ARBA00023125"/>
    </source>
</evidence>
<dbReference type="InterPro" id="IPR048300">
    <property type="entry name" value="TACO1_YebC-like_2nd/3rd_dom"/>
</dbReference>
<reference evidence="9 10" key="1">
    <citation type="journal article" date="2016" name="Nat. Commun.">
        <title>Thousands of microbial genomes shed light on interconnected biogeochemical processes in an aquifer system.</title>
        <authorList>
            <person name="Anantharaman K."/>
            <person name="Brown C.T."/>
            <person name="Hug L.A."/>
            <person name="Sharon I."/>
            <person name="Castelle C.J."/>
            <person name="Probst A.J."/>
            <person name="Thomas B.C."/>
            <person name="Singh A."/>
            <person name="Wilkins M.J."/>
            <person name="Karaoz U."/>
            <person name="Brodie E.L."/>
            <person name="Williams K.H."/>
            <person name="Hubbard S.S."/>
            <person name="Banfield J.F."/>
        </authorList>
    </citation>
    <scope>NUCLEOTIDE SEQUENCE [LARGE SCALE GENOMIC DNA]</scope>
</reference>
<dbReference type="EMBL" id="MFMZ01000060">
    <property type="protein sequence ID" value="OGG89726.1"/>
    <property type="molecule type" value="Genomic_DNA"/>
</dbReference>
<feature type="domain" description="TACO1/YebC-like second and third" evidence="7">
    <location>
        <begin position="83"/>
        <end position="240"/>
    </location>
</feature>
<comment type="subcellular location">
    <subcellularLocation>
        <location evidence="6">Cytoplasm</location>
    </subcellularLocation>
</comment>
<dbReference type="PANTHER" id="PTHR12532">
    <property type="entry name" value="TRANSLATIONAL ACTIVATOR OF CYTOCHROME C OXIDASE 1"/>
    <property type="match status" value="1"/>
</dbReference>
<dbReference type="NCBIfam" id="NF009044">
    <property type="entry name" value="PRK12378.1"/>
    <property type="match status" value="1"/>
</dbReference>
<keyword evidence="5 6" id="KW-0804">Transcription</keyword>
<dbReference type="InterPro" id="IPR029072">
    <property type="entry name" value="YebC-like"/>
</dbReference>
<keyword evidence="3 6" id="KW-0805">Transcription regulation</keyword>
<dbReference type="GO" id="GO:0006355">
    <property type="term" value="P:regulation of DNA-templated transcription"/>
    <property type="evidence" value="ECO:0007669"/>
    <property type="project" value="UniProtKB-UniRule"/>
</dbReference>
<evidence type="ECO:0000259" key="8">
    <source>
        <dbReference type="Pfam" id="PF20772"/>
    </source>
</evidence>
<dbReference type="NCBIfam" id="TIGR01033">
    <property type="entry name" value="YebC/PmpR family DNA-binding transcriptional regulator"/>
    <property type="match status" value="1"/>
</dbReference>
<dbReference type="SUPFAM" id="SSF75625">
    <property type="entry name" value="YebC-like"/>
    <property type="match status" value="1"/>
</dbReference>
<dbReference type="Pfam" id="PF01709">
    <property type="entry name" value="Transcrip_reg"/>
    <property type="match status" value="1"/>
</dbReference>
<dbReference type="Proteomes" id="UP000177998">
    <property type="component" value="Unassembled WGS sequence"/>
</dbReference>
<dbReference type="InterPro" id="IPR017856">
    <property type="entry name" value="Integrase-like_N"/>
</dbReference>
<proteinExistence type="inferred from homology"/>
<dbReference type="FunFam" id="1.10.10.200:FF:000002">
    <property type="entry name" value="Probable transcriptional regulatory protein CLM62_37755"/>
    <property type="match status" value="1"/>
</dbReference>
<evidence type="ECO:0000256" key="1">
    <source>
        <dbReference type="ARBA" id="ARBA00008724"/>
    </source>
</evidence>
<evidence type="ECO:0000259" key="7">
    <source>
        <dbReference type="Pfam" id="PF01709"/>
    </source>
</evidence>
<name>A0A1F6FV15_9BACT</name>
<dbReference type="AlphaFoldDB" id="A0A1F6FV15"/>
<dbReference type="InterPro" id="IPR049083">
    <property type="entry name" value="TACO1_YebC_N"/>
</dbReference>
<dbReference type="Gene3D" id="1.10.10.200">
    <property type="match status" value="1"/>
</dbReference>